<dbReference type="Pfam" id="PF00535">
    <property type="entry name" value="Glycos_transf_2"/>
    <property type="match status" value="1"/>
</dbReference>
<keyword evidence="1" id="KW-0677">Repeat</keyword>
<dbReference type="InterPro" id="IPR011990">
    <property type="entry name" value="TPR-like_helical_dom_sf"/>
</dbReference>
<organism evidence="7 8">
    <name type="scientific">Symbiodinium natans</name>
    <dbReference type="NCBI Taxonomy" id="878477"/>
    <lineage>
        <taxon>Eukaryota</taxon>
        <taxon>Sar</taxon>
        <taxon>Alveolata</taxon>
        <taxon>Dinophyceae</taxon>
        <taxon>Suessiales</taxon>
        <taxon>Symbiodiniaceae</taxon>
        <taxon>Symbiodinium</taxon>
    </lineage>
</organism>
<dbReference type="SUPFAM" id="SSF48452">
    <property type="entry name" value="TPR-like"/>
    <property type="match status" value="1"/>
</dbReference>
<dbReference type="Proteomes" id="UP000604046">
    <property type="component" value="Unassembled WGS sequence"/>
</dbReference>
<dbReference type="PANTHER" id="PTHR44227">
    <property type="match status" value="1"/>
</dbReference>
<feature type="domain" description="Glycosyltransferase 2-like" evidence="5">
    <location>
        <begin position="804"/>
        <end position="924"/>
    </location>
</feature>
<evidence type="ECO:0000256" key="4">
    <source>
        <dbReference type="SAM" id="Phobius"/>
    </source>
</evidence>
<feature type="transmembrane region" description="Helical" evidence="4">
    <location>
        <begin position="108"/>
        <end position="125"/>
    </location>
</feature>
<dbReference type="AlphaFoldDB" id="A0A812NGM3"/>
<evidence type="ECO:0000313" key="8">
    <source>
        <dbReference type="Proteomes" id="UP000604046"/>
    </source>
</evidence>
<keyword evidence="2" id="KW-0802">TPR repeat</keyword>
<dbReference type="SUPFAM" id="SSF53448">
    <property type="entry name" value="Nucleotide-diphospho-sugar transferases"/>
    <property type="match status" value="1"/>
</dbReference>
<dbReference type="InterPro" id="IPR013618">
    <property type="entry name" value="TMTC_DUF1736"/>
</dbReference>
<feature type="domain" description="DUF1736" evidence="6">
    <location>
        <begin position="132"/>
        <end position="198"/>
    </location>
</feature>
<name>A0A812NGM3_9DINO</name>
<dbReference type="Gene3D" id="3.90.550.10">
    <property type="entry name" value="Spore Coat Polysaccharide Biosynthesis Protein SpsA, Chain A"/>
    <property type="match status" value="1"/>
</dbReference>
<dbReference type="InterPro" id="IPR052346">
    <property type="entry name" value="O-mannosyl-transferase_TMTC"/>
</dbReference>
<dbReference type="CDD" id="cd00761">
    <property type="entry name" value="Glyco_tranf_GTA_type"/>
    <property type="match status" value="1"/>
</dbReference>
<evidence type="ECO:0000256" key="1">
    <source>
        <dbReference type="ARBA" id="ARBA00022737"/>
    </source>
</evidence>
<accession>A0A812NGM3</accession>
<gene>
    <name evidence="7" type="primary">TMTC3</name>
    <name evidence="7" type="ORF">SNAT2548_LOCUS16384</name>
</gene>
<dbReference type="Pfam" id="PF08409">
    <property type="entry name" value="TMTC_DUF1736"/>
    <property type="match status" value="1"/>
</dbReference>
<dbReference type="PANTHER" id="PTHR44227:SF3">
    <property type="entry name" value="PROTEIN O-MANNOSYL-TRANSFERASE TMTC4"/>
    <property type="match status" value="1"/>
</dbReference>
<keyword evidence="8" id="KW-1185">Reference proteome</keyword>
<evidence type="ECO:0000259" key="5">
    <source>
        <dbReference type="Pfam" id="PF00535"/>
    </source>
</evidence>
<evidence type="ECO:0000256" key="3">
    <source>
        <dbReference type="ARBA" id="ARBA00023136"/>
    </source>
</evidence>
<keyword evidence="4" id="KW-1133">Transmembrane helix</keyword>
<dbReference type="InterPro" id="IPR001173">
    <property type="entry name" value="Glyco_trans_2-like"/>
</dbReference>
<evidence type="ECO:0000259" key="6">
    <source>
        <dbReference type="Pfam" id="PF08409"/>
    </source>
</evidence>
<dbReference type="OrthoDB" id="418153at2759"/>
<sequence length="1123" mass="124806">MLVPFYRKLGFTDRECLAASLLFACHPVHVEAVASLVGRAELLAAFCSVLSILLWSSSNKLWPLSMLSGSLALLCKETAAVVALPMCAVIQTLACLGKRSKRWNLLKAVLPLVLLAVLLVARVSLHGGFQSRPFLHPESNPAAFAESRMTQILSLHFYLYRHLMLLLWPYPLCCDWSYGSIPLLDSFSDLRSFVPFGVIYGLPIALLRLASTRESLDAPSRSYHRGLMLSSVLLAVSILPFSNILFTVGFTVAERVLYIPSIAACAIMGRLFCVCLPAAWPVKSSLGRYVNTLLFFAWCGNWTLNCLNQSLVWRSAESLYRAGIDANPRNEKLHDLLATRLQNSGGNLEEALWHTEQAIHLNPEYWHAHATLGQLRSSAGDKSAAIASYQRALMLADRQQLDDVSDAPKVRLNLAVQLQDVDRNAADWHFRRLCSLPGSDPLRAMGLVVFGAFLESGARGKREPLEEAAHMYEEALKSVAFEQKSATHLRLGSVLRRLSRLSNLSTSGLDRLEEDSSRRRCASKSPPPEQPRGLGRWWRVWKCVKESTKTEDHCEKEIDLVVLEPNSSSCPRLGAIATMAKVWQRLQACLAKVGALQDAASTRSPWPLPHSESMAIRQMQRGLELAPASMAQSLDPGARKRREALAVVSARLVSEGRMSEASRLLSPHDPTAALTVMADEQLKGGDPSVALDAYKASKSQNLFGDGRIAAEAGRLQLITDNWQISCQRTSGENSPNELSDSCYILLALLHFQTSWLEEEVFTPTVPALLRRLKYWHVVATVGRHLDTVVPLLGCPLRVLGLNVSVQVITYNRPALLLEALCQIEAQDYPGELEVLILDDSSTSSETDIRRFAESSRHDIQYRFLSQRLSIGEKRNLAASSTSADFICTWDDDDIYTLDRVRLQAEFLSRNPRCNCATIERRFFYWLEEGTLRGCRDMQFLPLENTLCFRRRWFEAGRRFDNGSLNEGLGLLRGARGVKHPGRLGILPMSAEELPFLYVKHSGSMTGGEDVHAEAGASPGAEPSLLPLVRAFCLQRFPQLPSCRYHSRILGDVGDLLRELVARDLKNMREEEDAMQAASYLEALTGQRSECTSLQGLIDGIEDFQAALVTGQCPQQPAEEKENA</sequence>
<proteinExistence type="predicted"/>
<feature type="transmembrane region" description="Helical" evidence="4">
    <location>
        <begin position="232"/>
        <end position="252"/>
    </location>
</feature>
<keyword evidence="3 4" id="KW-0472">Membrane</keyword>
<evidence type="ECO:0000256" key="2">
    <source>
        <dbReference type="ARBA" id="ARBA00022803"/>
    </source>
</evidence>
<comment type="caution">
    <text evidence="7">The sequence shown here is derived from an EMBL/GenBank/DDBJ whole genome shotgun (WGS) entry which is preliminary data.</text>
</comment>
<keyword evidence="4" id="KW-0812">Transmembrane</keyword>
<dbReference type="EMBL" id="CAJNDS010002080">
    <property type="protein sequence ID" value="CAE7312050.1"/>
    <property type="molecule type" value="Genomic_DNA"/>
</dbReference>
<evidence type="ECO:0000313" key="7">
    <source>
        <dbReference type="EMBL" id="CAE7312050.1"/>
    </source>
</evidence>
<dbReference type="Gene3D" id="1.25.40.10">
    <property type="entry name" value="Tetratricopeptide repeat domain"/>
    <property type="match status" value="1"/>
</dbReference>
<dbReference type="InterPro" id="IPR029044">
    <property type="entry name" value="Nucleotide-diphossugar_trans"/>
</dbReference>
<reference evidence="7" key="1">
    <citation type="submission" date="2021-02" db="EMBL/GenBank/DDBJ databases">
        <authorList>
            <person name="Dougan E. K."/>
            <person name="Rhodes N."/>
            <person name="Thang M."/>
            <person name="Chan C."/>
        </authorList>
    </citation>
    <scope>NUCLEOTIDE SEQUENCE</scope>
</reference>
<feature type="transmembrane region" description="Helical" evidence="4">
    <location>
        <begin position="193"/>
        <end position="211"/>
    </location>
</feature>
<protein>
    <submittedName>
        <fullName evidence="7">TMTC3 protein</fullName>
    </submittedName>
</protein>